<proteinExistence type="predicted"/>
<evidence type="ECO:0000313" key="2">
    <source>
        <dbReference type="EMBL" id="MPC60100.1"/>
    </source>
</evidence>
<gene>
    <name evidence="2" type="ORF">E2C01_054137</name>
</gene>
<feature type="compositionally biased region" description="Basic and acidic residues" evidence="1">
    <location>
        <begin position="136"/>
        <end position="154"/>
    </location>
</feature>
<feature type="compositionally biased region" description="Low complexity" evidence="1">
    <location>
        <begin position="474"/>
        <end position="484"/>
    </location>
</feature>
<evidence type="ECO:0000313" key="3">
    <source>
        <dbReference type="Proteomes" id="UP000324222"/>
    </source>
</evidence>
<feature type="compositionally biased region" description="Pro residues" evidence="1">
    <location>
        <begin position="485"/>
        <end position="497"/>
    </location>
</feature>
<feature type="compositionally biased region" description="Polar residues" evidence="1">
    <location>
        <begin position="212"/>
        <end position="224"/>
    </location>
</feature>
<feature type="compositionally biased region" description="Basic residues" evidence="1">
    <location>
        <begin position="198"/>
        <end position="210"/>
    </location>
</feature>
<feature type="region of interest" description="Disordered" evidence="1">
    <location>
        <begin position="11"/>
        <end position="237"/>
    </location>
</feature>
<evidence type="ECO:0000256" key="1">
    <source>
        <dbReference type="SAM" id="MobiDB-lite"/>
    </source>
</evidence>
<comment type="caution">
    <text evidence="2">The sequence shown here is derived from an EMBL/GenBank/DDBJ whole genome shotgun (WGS) entry which is preliminary data.</text>
</comment>
<dbReference type="Proteomes" id="UP000324222">
    <property type="component" value="Unassembled WGS sequence"/>
</dbReference>
<dbReference type="EMBL" id="VSRR010017182">
    <property type="protein sequence ID" value="MPC60100.1"/>
    <property type="molecule type" value="Genomic_DNA"/>
</dbReference>
<name>A0A5B7GIH0_PORTR</name>
<feature type="region of interest" description="Disordered" evidence="1">
    <location>
        <begin position="756"/>
        <end position="776"/>
    </location>
</feature>
<organism evidence="2 3">
    <name type="scientific">Portunus trituberculatus</name>
    <name type="common">Swimming crab</name>
    <name type="synonym">Neptunus trituberculatus</name>
    <dbReference type="NCBI Taxonomy" id="210409"/>
    <lineage>
        <taxon>Eukaryota</taxon>
        <taxon>Metazoa</taxon>
        <taxon>Ecdysozoa</taxon>
        <taxon>Arthropoda</taxon>
        <taxon>Crustacea</taxon>
        <taxon>Multicrustacea</taxon>
        <taxon>Malacostraca</taxon>
        <taxon>Eumalacostraca</taxon>
        <taxon>Eucarida</taxon>
        <taxon>Decapoda</taxon>
        <taxon>Pleocyemata</taxon>
        <taxon>Brachyura</taxon>
        <taxon>Eubrachyura</taxon>
        <taxon>Portunoidea</taxon>
        <taxon>Portunidae</taxon>
        <taxon>Portuninae</taxon>
        <taxon>Portunus</taxon>
    </lineage>
</organism>
<feature type="region of interest" description="Disordered" evidence="1">
    <location>
        <begin position="474"/>
        <end position="532"/>
    </location>
</feature>
<feature type="region of interest" description="Disordered" evidence="1">
    <location>
        <begin position="292"/>
        <end position="366"/>
    </location>
</feature>
<protein>
    <submittedName>
        <fullName evidence="2">Uncharacterized protein</fullName>
    </submittedName>
</protein>
<feature type="region of interest" description="Disordered" evidence="1">
    <location>
        <begin position="413"/>
        <end position="449"/>
    </location>
</feature>
<reference evidence="2 3" key="1">
    <citation type="submission" date="2019-05" db="EMBL/GenBank/DDBJ databases">
        <title>Another draft genome of Portunus trituberculatus and its Hox gene families provides insights of decapod evolution.</title>
        <authorList>
            <person name="Jeong J.-H."/>
            <person name="Song I."/>
            <person name="Kim S."/>
            <person name="Choi T."/>
            <person name="Kim D."/>
            <person name="Ryu S."/>
            <person name="Kim W."/>
        </authorList>
    </citation>
    <scope>NUCLEOTIDE SEQUENCE [LARGE SCALE GENOMIC DNA]</scope>
    <source>
        <tissue evidence="2">Muscle</tissue>
    </source>
</reference>
<feature type="compositionally biased region" description="Polar residues" evidence="1">
    <location>
        <begin position="70"/>
        <end position="88"/>
    </location>
</feature>
<sequence length="943" mass="104038">MPRLGFLNIFGGRVRDEAREGDSSGDVDGVCGGVLPEESSVPQGPRRRTPAKWRSSGHWSPPQPRPLTPQERSSSQELPRSLVNSGSWDESEPPSPVPTLPHRRALTLQASSHVDSRPVTDGELDGVSLRCGERRRRSDVIKEAVAKILEEKKASRSARSRGRNREGGGLPPPHPRRVPKTVTTDTDDESAEFANYLRQRRHWRGRRHHSSTSDAESLTASQDEGSPPGSPSSRPGLARRASNFLLKSFKAVSMTMRLNKKFVPTYYLNGSHELPEPDQLLNRFGHSLDSRLEERRSSQPENNSLCVVWDLGPEDGASPNPTRHHRNNSASVDSSRESSRNASSSDLSREESPGSDTPTRSSPWCADLSPEEHIYEEPRMCIGAPLNQPTSEDSGSPERKVAWSRYREGHGGVQASTLLTLPEDMTVSDKETGSSQGRQDSPYPRRCRGFRSLPCSPLVQPAMALPRLLQRPRQLDPSQLSPRPLASPLPPRPPQSPSPRSTPSLRPPLPPRPPPCLSPVPRLVLQEPSSPRTHALHISSLGVTHPSRHEVENARNIARRRNGQREAPLFISIPRESSKMPHEMLESSSRGRVSPIYAQPYASTPGPYHTPSYTTPFRDVYSLTPTIQSPTEAVAPADSSEDASERHNVFFGHDFQLEQHAGRRSPFIAAYRHDGHRDSAYFSTDESTEPGAGPDIVPRGPSPPLSSAIIREAVQHSLADSLQRLPEIVASEVSRQVRECLRDSTSEVAAELHKLSSSNVGSESLGPKRPSSLDLLGSPRRRHIYSYSCQDLLGDDPFPLALTHSRRSSRAGATLSVVDLDTSSDDQMCSKGVSAGHWNQTTSEPSHLHHLHLEHAVAQVEVEGDVVELPFKHHQHLKEVLTPLCRELSQSHLLDGKGEAGVGSTSVVLRLQVAVDQLDDNQSDTSMEWDYFDQRDGEWGAPY</sequence>
<feature type="compositionally biased region" description="Low complexity" evidence="1">
    <location>
        <begin position="225"/>
        <end position="237"/>
    </location>
</feature>
<accession>A0A5B7GIH0</accession>
<feature type="compositionally biased region" description="Pro residues" evidence="1">
    <location>
        <begin position="505"/>
        <end position="518"/>
    </location>
</feature>
<dbReference type="OrthoDB" id="6433611at2759"/>
<keyword evidence="3" id="KW-1185">Reference proteome</keyword>
<feature type="compositionally biased region" description="Basic and acidic residues" evidence="1">
    <location>
        <begin position="13"/>
        <end position="22"/>
    </location>
</feature>
<dbReference type="AlphaFoldDB" id="A0A5B7GIH0"/>